<dbReference type="InParanoid" id="A0A2J6TSY6"/>
<evidence type="ECO:0000256" key="1">
    <source>
        <dbReference type="ARBA" id="ARBA00001971"/>
    </source>
</evidence>
<comment type="similarity">
    <text evidence="2 6">Belongs to the cytochrome P450 family.</text>
</comment>
<dbReference type="STRING" id="1095630.A0A2J6TSY6"/>
<dbReference type="Proteomes" id="UP000235371">
    <property type="component" value="Unassembled WGS sequence"/>
</dbReference>
<accession>A0A2J6TSY6</accession>
<keyword evidence="5 6" id="KW-0349">Heme</keyword>
<feature type="region of interest" description="Disordered" evidence="7">
    <location>
        <begin position="319"/>
        <end position="340"/>
    </location>
</feature>
<dbReference type="SUPFAM" id="SSF48264">
    <property type="entry name" value="Cytochrome P450"/>
    <property type="match status" value="1"/>
</dbReference>
<dbReference type="GO" id="GO:0016705">
    <property type="term" value="F:oxidoreductase activity, acting on paired donors, with incorporation or reduction of molecular oxygen"/>
    <property type="evidence" value="ECO:0007669"/>
    <property type="project" value="InterPro"/>
</dbReference>
<keyword evidence="4 5" id="KW-0408">Iron</keyword>
<dbReference type="InterPro" id="IPR036396">
    <property type="entry name" value="Cyt_P450_sf"/>
</dbReference>
<reference evidence="8 9" key="1">
    <citation type="submission" date="2016-04" db="EMBL/GenBank/DDBJ databases">
        <title>A degradative enzymes factory behind the ericoid mycorrhizal symbiosis.</title>
        <authorList>
            <consortium name="DOE Joint Genome Institute"/>
            <person name="Martino E."/>
            <person name="Morin E."/>
            <person name="Grelet G."/>
            <person name="Kuo A."/>
            <person name="Kohler A."/>
            <person name="Daghino S."/>
            <person name="Barry K."/>
            <person name="Choi C."/>
            <person name="Cichocki N."/>
            <person name="Clum A."/>
            <person name="Copeland A."/>
            <person name="Hainaut M."/>
            <person name="Haridas S."/>
            <person name="Labutti K."/>
            <person name="Lindquist E."/>
            <person name="Lipzen A."/>
            <person name="Khouja H.-R."/>
            <person name="Murat C."/>
            <person name="Ohm R."/>
            <person name="Olson A."/>
            <person name="Spatafora J."/>
            <person name="Veneault-Fourrey C."/>
            <person name="Henrissat B."/>
            <person name="Grigoriev I."/>
            <person name="Martin F."/>
            <person name="Perotto S."/>
        </authorList>
    </citation>
    <scope>NUCLEOTIDE SEQUENCE [LARGE SCALE GENOMIC DNA]</scope>
    <source>
        <strain evidence="8 9">E</strain>
    </source>
</reference>
<keyword evidence="6" id="KW-0503">Monooxygenase</keyword>
<comment type="cofactor">
    <cofactor evidence="1 5">
        <name>heme</name>
        <dbReference type="ChEBI" id="CHEBI:30413"/>
    </cofactor>
</comment>
<name>A0A2J6TSY6_9HELO</name>
<protein>
    <submittedName>
        <fullName evidence="8">Cytochrome P450</fullName>
    </submittedName>
</protein>
<dbReference type="GO" id="GO:0004497">
    <property type="term" value="F:monooxygenase activity"/>
    <property type="evidence" value="ECO:0007669"/>
    <property type="project" value="UniProtKB-KW"/>
</dbReference>
<dbReference type="PRINTS" id="PR00463">
    <property type="entry name" value="EP450I"/>
</dbReference>
<keyword evidence="9" id="KW-1185">Reference proteome</keyword>
<dbReference type="Pfam" id="PF00067">
    <property type="entry name" value="p450"/>
    <property type="match status" value="1"/>
</dbReference>
<dbReference type="AlphaFoldDB" id="A0A2J6TSY6"/>
<dbReference type="InterPro" id="IPR050121">
    <property type="entry name" value="Cytochrome_P450_monoxygenase"/>
</dbReference>
<gene>
    <name evidence="8" type="ORF">K444DRAFT_163919</name>
</gene>
<sequence length="609" mass="69020">MYQQIFALLGALLTAVVISKLFGFWTSLSQARRFAAASPVPYVSVYWYRESGWFWLLSPWFAPFLESLPFGLGHWVRYMKRDFSWAHKGKLPREELGSDVFWTAAADGCLLHVSDADVVSQVVHRWKDFPKAELYYHDLTWFGDNVITAEGSDWQRHRKITGPSFNERNSSLVFQETLTQAKAMLASFTHETDGNISAPGEEPVIDDLLFWLKAIALNVLSGAAFNRHIPWPTKSVVGFNVLHKPVESDSDSDSGFPAESKTHSMSWQYCMNQIMDNFYFLIGFSPWLLEHSPWKFLRTLPAAFGEFMHYIQEMIDDVPSAEGTTPTSDDGTGNSTSTKPLLRRNDLLSNILRANENDLLDESEILGNICILLIAGHETSASVLEIALILLATEPEFQQRIRDEIDSIWAAKKPGEDLTYEDYPKMRTIMALMLETLRLCPQIINLFKSTETSQTLTYRSQPLPLPPHTTIFLEAVSLQRNPKYWSPSPDLFLPSRWLKDPTYTPPPNTLPESPAHANLLCPQKGSYIPFGAGMRSCLGKKFAQVEFCTIVAVLLKGYSVELVDDGGKGWEEKRREVLECLDRRQTIIALRMLGKVKVRFVRSGAESFP</sequence>
<dbReference type="EMBL" id="KZ613745">
    <property type="protein sequence ID" value="PMD66120.1"/>
    <property type="molecule type" value="Genomic_DNA"/>
</dbReference>
<keyword evidence="6" id="KW-0560">Oxidoreductase</keyword>
<dbReference type="PANTHER" id="PTHR24305:SF166">
    <property type="entry name" value="CYTOCHROME P450 12A4, MITOCHONDRIAL-RELATED"/>
    <property type="match status" value="1"/>
</dbReference>
<feature type="compositionally biased region" description="Low complexity" evidence="7">
    <location>
        <begin position="323"/>
        <end position="338"/>
    </location>
</feature>
<dbReference type="PANTHER" id="PTHR24305">
    <property type="entry name" value="CYTOCHROME P450"/>
    <property type="match status" value="1"/>
</dbReference>
<evidence type="ECO:0000256" key="6">
    <source>
        <dbReference type="RuleBase" id="RU000461"/>
    </source>
</evidence>
<dbReference type="RefSeq" id="XP_024743024.1">
    <property type="nucleotide sequence ID" value="XM_024870677.1"/>
</dbReference>
<dbReference type="GeneID" id="36578759"/>
<feature type="binding site" description="axial binding residue" evidence="5">
    <location>
        <position position="537"/>
    </location>
    <ligand>
        <name>heme</name>
        <dbReference type="ChEBI" id="CHEBI:30413"/>
    </ligand>
    <ligandPart>
        <name>Fe</name>
        <dbReference type="ChEBI" id="CHEBI:18248"/>
    </ligandPart>
</feature>
<evidence type="ECO:0000256" key="2">
    <source>
        <dbReference type="ARBA" id="ARBA00010617"/>
    </source>
</evidence>
<evidence type="ECO:0000256" key="3">
    <source>
        <dbReference type="ARBA" id="ARBA00022723"/>
    </source>
</evidence>
<proteinExistence type="inferred from homology"/>
<keyword evidence="3 5" id="KW-0479">Metal-binding</keyword>
<organism evidence="8 9">
    <name type="scientific">Hyaloscypha bicolor E</name>
    <dbReference type="NCBI Taxonomy" id="1095630"/>
    <lineage>
        <taxon>Eukaryota</taxon>
        <taxon>Fungi</taxon>
        <taxon>Dikarya</taxon>
        <taxon>Ascomycota</taxon>
        <taxon>Pezizomycotina</taxon>
        <taxon>Leotiomycetes</taxon>
        <taxon>Helotiales</taxon>
        <taxon>Hyaloscyphaceae</taxon>
        <taxon>Hyaloscypha</taxon>
        <taxon>Hyaloscypha bicolor</taxon>
    </lineage>
</organism>
<dbReference type="PRINTS" id="PR00385">
    <property type="entry name" value="P450"/>
</dbReference>
<dbReference type="InterPro" id="IPR001128">
    <property type="entry name" value="Cyt_P450"/>
</dbReference>
<evidence type="ECO:0000256" key="5">
    <source>
        <dbReference type="PIRSR" id="PIRSR602401-1"/>
    </source>
</evidence>
<dbReference type="GO" id="GO:0020037">
    <property type="term" value="F:heme binding"/>
    <property type="evidence" value="ECO:0007669"/>
    <property type="project" value="InterPro"/>
</dbReference>
<evidence type="ECO:0000256" key="7">
    <source>
        <dbReference type="SAM" id="MobiDB-lite"/>
    </source>
</evidence>
<dbReference type="InterPro" id="IPR002401">
    <property type="entry name" value="Cyt_P450_E_grp-I"/>
</dbReference>
<dbReference type="Gene3D" id="1.10.630.10">
    <property type="entry name" value="Cytochrome P450"/>
    <property type="match status" value="1"/>
</dbReference>
<dbReference type="GO" id="GO:0005506">
    <property type="term" value="F:iron ion binding"/>
    <property type="evidence" value="ECO:0007669"/>
    <property type="project" value="InterPro"/>
</dbReference>
<dbReference type="OrthoDB" id="1470350at2759"/>
<evidence type="ECO:0000256" key="4">
    <source>
        <dbReference type="ARBA" id="ARBA00023004"/>
    </source>
</evidence>
<evidence type="ECO:0000313" key="8">
    <source>
        <dbReference type="EMBL" id="PMD66120.1"/>
    </source>
</evidence>
<dbReference type="PROSITE" id="PS00086">
    <property type="entry name" value="CYTOCHROME_P450"/>
    <property type="match status" value="1"/>
</dbReference>
<evidence type="ECO:0000313" key="9">
    <source>
        <dbReference type="Proteomes" id="UP000235371"/>
    </source>
</evidence>
<dbReference type="InterPro" id="IPR017972">
    <property type="entry name" value="Cyt_P450_CS"/>
</dbReference>